<evidence type="ECO:0000256" key="6">
    <source>
        <dbReference type="ARBA" id="ARBA00023180"/>
    </source>
</evidence>
<dbReference type="InterPro" id="IPR002159">
    <property type="entry name" value="CD36_fam"/>
</dbReference>
<comment type="subcellular location">
    <subcellularLocation>
        <location evidence="1">Membrane</location>
    </subcellularLocation>
</comment>
<feature type="transmembrane region" description="Helical" evidence="7">
    <location>
        <begin position="65"/>
        <end position="87"/>
    </location>
</feature>
<dbReference type="Proteomes" id="UP001152747">
    <property type="component" value="Unassembled WGS sequence"/>
</dbReference>
<dbReference type="PANTHER" id="PTHR11923:SF103">
    <property type="entry name" value="SCAVENGER RECEPTOR (CD36 FAMILY) RELATED"/>
    <property type="match status" value="1"/>
</dbReference>
<dbReference type="GO" id="GO:0005737">
    <property type="term" value="C:cytoplasm"/>
    <property type="evidence" value="ECO:0007669"/>
    <property type="project" value="TreeGrafter"/>
</dbReference>
<organism evidence="8 9">
    <name type="scientific">Caenorhabditis angaria</name>
    <dbReference type="NCBI Taxonomy" id="860376"/>
    <lineage>
        <taxon>Eukaryota</taxon>
        <taxon>Metazoa</taxon>
        <taxon>Ecdysozoa</taxon>
        <taxon>Nematoda</taxon>
        <taxon>Chromadorea</taxon>
        <taxon>Rhabditida</taxon>
        <taxon>Rhabditina</taxon>
        <taxon>Rhabditomorpha</taxon>
        <taxon>Rhabditoidea</taxon>
        <taxon>Rhabditidae</taxon>
        <taxon>Peloderinae</taxon>
        <taxon>Caenorhabditis</taxon>
    </lineage>
</organism>
<protein>
    <submittedName>
        <fullName evidence="8">Uncharacterized protein</fullName>
    </submittedName>
</protein>
<feature type="transmembrane region" description="Helical" evidence="7">
    <location>
        <begin position="526"/>
        <end position="557"/>
    </location>
</feature>
<evidence type="ECO:0000256" key="3">
    <source>
        <dbReference type="ARBA" id="ARBA00022692"/>
    </source>
</evidence>
<keyword evidence="9" id="KW-1185">Reference proteome</keyword>
<sequence>MTSFCNKRSFQGRNLSKNFLLPARKQSYLFGDSPFQMPALNGNGISSSHNAEKSSLKRGFSEMSCWQIATSALLIGFGALLLFGGLVNHTILVPYFVKLGIMQNSQLVPDSILWSKWTKPEYKIRFNLNVFSVKNPDQFMRGEKPHVIETGPYVFNKKMENRVISAGNGTVKYHRINTFHFNEKESCQTCILGNRIWVPNMIYQKFVEAASTEGMKAAATTLLSQTAFLEVEVDELLFEGYKDPFLDKVCEIPFMNFVCEAILDIPDRIGLFYEANNTNSKIFEIDDGTKNANDLGKILKYDDEEELDESWWSTSESRQIHGTDGSLFKPFISKSDKLYVFVVELCRTIWLEFEKEVEFRDLKAYRFILPKEVFDLQYPGNQGFCNPTEKEIFPIENVKNNTENCLPHGLLDISKCQRGQPPIAISLPNFLYAPKFVADSIVGLKESNVESDSIIVDIEPRIGAVLFARRVSQVNVEMWKGKNLSFPVNLKKMNSALIPVLKVAETSEIDDESLQTIKSDLYDMEWYAYLAMKILMILGAITLALGLISLAFFLGLFDGLLGRRRPKTTDSRPPYIPKGEPFN</sequence>
<dbReference type="AlphaFoldDB" id="A0A9P1IH52"/>
<reference evidence="8" key="1">
    <citation type="submission" date="2022-11" db="EMBL/GenBank/DDBJ databases">
        <authorList>
            <person name="Kikuchi T."/>
        </authorList>
    </citation>
    <scope>NUCLEOTIDE SEQUENCE</scope>
    <source>
        <strain evidence="8">PS1010</strain>
    </source>
</reference>
<dbReference type="GO" id="GO:0005044">
    <property type="term" value="F:scavenger receptor activity"/>
    <property type="evidence" value="ECO:0007669"/>
    <property type="project" value="TreeGrafter"/>
</dbReference>
<gene>
    <name evidence="8" type="ORF">CAMP_LOCUS6658</name>
</gene>
<evidence type="ECO:0000256" key="5">
    <source>
        <dbReference type="ARBA" id="ARBA00023136"/>
    </source>
</evidence>
<keyword evidence="3 7" id="KW-0812">Transmembrane</keyword>
<accession>A0A9P1IH52</accession>
<evidence type="ECO:0000256" key="2">
    <source>
        <dbReference type="ARBA" id="ARBA00010532"/>
    </source>
</evidence>
<evidence type="ECO:0000313" key="9">
    <source>
        <dbReference type="Proteomes" id="UP001152747"/>
    </source>
</evidence>
<keyword evidence="6" id="KW-0325">Glycoprotein</keyword>
<dbReference type="EMBL" id="CANHGI010000003">
    <property type="protein sequence ID" value="CAI5444021.1"/>
    <property type="molecule type" value="Genomic_DNA"/>
</dbReference>
<name>A0A9P1IH52_9PELO</name>
<evidence type="ECO:0000256" key="7">
    <source>
        <dbReference type="SAM" id="Phobius"/>
    </source>
</evidence>
<dbReference type="OrthoDB" id="18585at2759"/>
<dbReference type="GO" id="GO:0016020">
    <property type="term" value="C:membrane"/>
    <property type="evidence" value="ECO:0007669"/>
    <property type="project" value="UniProtKB-SubCell"/>
</dbReference>
<dbReference type="Pfam" id="PF01130">
    <property type="entry name" value="CD36"/>
    <property type="match status" value="1"/>
</dbReference>
<dbReference type="PANTHER" id="PTHR11923">
    <property type="entry name" value="SCAVENGER RECEPTOR CLASS B TYPE-1 SR-B1"/>
    <property type="match status" value="1"/>
</dbReference>
<proteinExistence type="inferred from homology"/>
<keyword evidence="5 7" id="KW-0472">Membrane</keyword>
<dbReference type="PRINTS" id="PR01609">
    <property type="entry name" value="CD36FAMILY"/>
</dbReference>
<evidence type="ECO:0000313" key="8">
    <source>
        <dbReference type="EMBL" id="CAI5444021.1"/>
    </source>
</evidence>
<keyword evidence="4 7" id="KW-1133">Transmembrane helix</keyword>
<comment type="caution">
    <text evidence="8">The sequence shown here is derived from an EMBL/GenBank/DDBJ whole genome shotgun (WGS) entry which is preliminary data.</text>
</comment>
<evidence type="ECO:0000256" key="4">
    <source>
        <dbReference type="ARBA" id="ARBA00022989"/>
    </source>
</evidence>
<comment type="similarity">
    <text evidence="2">Belongs to the CD36 family.</text>
</comment>
<evidence type="ECO:0000256" key="1">
    <source>
        <dbReference type="ARBA" id="ARBA00004370"/>
    </source>
</evidence>